<dbReference type="EMBL" id="VSSQ01001617">
    <property type="protein sequence ID" value="MPM09823.1"/>
    <property type="molecule type" value="Genomic_DNA"/>
</dbReference>
<accession>A0A644X695</accession>
<gene>
    <name evidence="1" type="ORF">SDC9_56146</name>
</gene>
<organism evidence="1">
    <name type="scientific">bioreactor metagenome</name>
    <dbReference type="NCBI Taxonomy" id="1076179"/>
    <lineage>
        <taxon>unclassified sequences</taxon>
        <taxon>metagenomes</taxon>
        <taxon>ecological metagenomes</taxon>
    </lineage>
</organism>
<dbReference type="AlphaFoldDB" id="A0A644X695"/>
<name>A0A644X695_9ZZZZ</name>
<comment type="caution">
    <text evidence="1">The sequence shown here is derived from an EMBL/GenBank/DDBJ whole genome shotgun (WGS) entry which is preliminary data.</text>
</comment>
<proteinExistence type="predicted"/>
<sequence>MRYSVFLLILFISCSGHPSGHAIHAGQLHNYLNYKCFPLFDSGLELCVPKRFNYGGIHAVGTFSRWWVTTPCFYTAMDSLNLEYKDVSDKDSCILYIKTEEIKISRFSDIRKLFKMRQFILKIHPGIVNIHTEYYSCITSENRKRYDHMFITTEDIINEKRFNYEIIIQDESNTYYILYSRKKNPLKKDQPLPDSRIFLHQKSANTINNMSPFREMLQKKYCAPYRLRKCVNQRFQ</sequence>
<evidence type="ECO:0000313" key="1">
    <source>
        <dbReference type="EMBL" id="MPM09823.1"/>
    </source>
</evidence>
<reference evidence="1" key="1">
    <citation type="submission" date="2019-08" db="EMBL/GenBank/DDBJ databases">
        <authorList>
            <person name="Kucharzyk K."/>
            <person name="Murdoch R.W."/>
            <person name="Higgins S."/>
            <person name="Loffler F."/>
        </authorList>
    </citation>
    <scope>NUCLEOTIDE SEQUENCE</scope>
</reference>
<protein>
    <submittedName>
        <fullName evidence="1">Uncharacterized protein</fullName>
    </submittedName>
</protein>